<sequence>MTAQQWPSGRELRRLTRTATEAHTGGSASEAISEIYSVLFSMAIALAIAMGAVQALNATLNTGPEAATLDPLWLAVVTVLIVTGGIVGLAGRLGPVGMGGGQATWWLTTPADRRGLLRPRFVLVPVLGGAVGAAGGAMAMFLALGMDPTVGWGTGAFAAAGAVLALGTAAGQVLLGNRKARRLRPAIVIGDVLMAAGPVLGAVVAVVRPPAPALAGFSGWPVILAVGVVAAIVLTWWAERSLERISGRELRARGAISAYAGGAVTSLDTRELGRALSVTTAPDTRRRSVTFAWVRGPVSAIVTSDATVFVRSPRHVIQVLVAACLALLPTLAGWPLALNVAALVLGGALAAMATGESARRAEMAPVLDRHFPISAFDVRKVRALWPLAVMVLWCVPIFAIWGAAHGTALGWAIMGALCAPTFAAGTLRAAYRKPPDWDKPLIHGPMGPVAPGVMLAFARGPDLVVLCLIPLLIGALAVGPAPLILTAQLATSSLGLLVATRVKDEKKPSWMEQAQAEQERQQREKARRKAGR</sequence>
<feature type="transmembrane region" description="Helical" evidence="2">
    <location>
        <begin position="150"/>
        <end position="175"/>
    </location>
</feature>
<evidence type="ECO:0000256" key="1">
    <source>
        <dbReference type="SAM" id="MobiDB-lite"/>
    </source>
</evidence>
<dbReference type="Proteomes" id="UP000199220">
    <property type="component" value="Unassembled WGS sequence"/>
</dbReference>
<feature type="transmembrane region" description="Helical" evidence="2">
    <location>
        <begin position="72"/>
        <end position="91"/>
    </location>
</feature>
<evidence type="ECO:0000256" key="2">
    <source>
        <dbReference type="SAM" id="Phobius"/>
    </source>
</evidence>
<name>A0A1H5HF63_9MICO</name>
<feature type="transmembrane region" description="Helical" evidence="2">
    <location>
        <begin position="452"/>
        <end position="477"/>
    </location>
</feature>
<dbReference type="STRING" id="648782.SAMN04488554_1942"/>
<feature type="transmembrane region" description="Helical" evidence="2">
    <location>
        <begin position="409"/>
        <end position="431"/>
    </location>
</feature>
<accession>A0A1H5HF63</accession>
<reference evidence="4" key="1">
    <citation type="submission" date="2016-10" db="EMBL/GenBank/DDBJ databases">
        <authorList>
            <person name="Varghese N."/>
            <person name="Submissions S."/>
        </authorList>
    </citation>
    <scope>NUCLEOTIDE SEQUENCE [LARGE SCALE GENOMIC DNA]</scope>
    <source>
        <strain evidence="4">DSM 21368</strain>
    </source>
</reference>
<evidence type="ECO:0008006" key="5">
    <source>
        <dbReference type="Google" id="ProtNLM"/>
    </source>
</evidence>
<gene>
    <name evidence="3" type="ORF">SAMN04488554_1942</name>
</gene>
<dbReference type="AlphaFoldDB" id="A0A1H5HF63"/>
<protein>
    <recommendedName>
        <fullName evidence="5">ABC-2 type transport system permease protein</fullName>
    </recommendedName>
</protein>
<feature type="transmembrane region" description="Helical" evidence="2">
    <location>
        <begin position="383"/>
        <end position="403"/>
    </location>
</feature>
<dbReference type="Pfam" id="PF19814">
    <property type="entry name" value="DUF6297"/>
    <property type="match status" value="1"/>
</dbReference>
<feature type="transmembrane region" description="Helical" evidence="2">
    <location>
        <begin position="316"/>
        <end position="334"/>
    </location>
</feature>
<dbReference type="OrthoDB" id="4922321at2"/>
<keyword evidence="2" id="KW-0472">Membrane</keyword>
<keyword evidence="2" id="KW-0812">Transmembrane</keyword>
<feature type="transmembrane region" description="Helical" evidence="2">
    <location>
        <begin position="219"/>
        <end position="238"/>
    </location>
</feature>
<proteinExistence type="predicted"/>
<feature type="transmembrane region" description="Helical" evidence="2">
    <location>
        <begin position="121"/>
        <end position="144"/>
    </location>
</feature>
<evidence type="ECO:0000313" key="3">
    <source>
        <dbReference type="EMBL" id="SEE26642.1"/>
    </source>
</evidence>
<dbReference type="InterPro" id="IPR046264">
    <property type="entry name" value="DUF6297"/>
</dbReference>
<dbReference type="RefSeq" id="WP_089772722.1">
    <property type="nucleotide sequence ID" value="NZ_FNTX01000001.1"/>
</dbReference>
<evidence type="ECO:0000313" key="4">
    <source>
        <dbReference type="Proteomes" id="UP000199220"/>
    </source>
</evidence>
<organism evidence="3 4">
    <name type="scientific">Ruania alba</name>
    <dbReference type="NCBI Taxonomy" id="648782"/>
    <lineage>
        <taxon>Bacteria</taxon>
        <taxon>Bacillati</taxon>
        <taxon>Actinomycetota</taxon>
        <taxon>Actinomycetes</taxon>
        <taxon>Micrococcales</taxon>
        <taxon>Ruaniaceae</taxon>
        <taxon>Ruania</taxon>
    </lineage>
</organism>
<dbReference type="EMBL" id="FNTX01000001">
    <property type="protein sequence ID" value="SEE26642.1"/>
    <property type="molecule type" value="Genomic_DNA"/>
</dbReference>
<keyword evidence="4" id="KW-1185">Reference proteome</keyword>
<feature type="region of interest" description="Disordered" evidence="1">
    <location>
        <begin position="504"/>
        <end position="532"/>
    </location>
</feature>
<keyword evidence="2" id="KW-1133">Transmembrane helix</keyword>
<feature type="transmembrane region" description="Helical" evidence="2">
    <location>
        <begin position="187"/>
        <end position="207"/>
    </location>
</feature>
<feature type="transmembrane region" description="Helical" evidence="2">
    <location>
        <begin position="38"/>
        <end position="60"/>
    </location>
</feature>